<sequence>MRFGYLVVALVSVALAVILLVLTTLIPGEKGALFATAAFLLPIQALLGLSGAVLLGFKRVVQSSLPNVLHMCAFVALLVVVWLVAPTEGSLEPDTALYLQMAAAGVALALGIALASIAYGVQPEWKHPLEPDYAATSWLKAGLPLLLISGMLTINNQADILMLGALVNDEAVGMYHTATRMANFIAFALGAMIVPMRPLMSEFNSTGQQVRLQRMVTKSIRAVFLLTLPLAVVFIFFGGPLLGWIYGDAFREAASALALLSIAQLLNVATGPVQALLVMCSHEKTVAWGVALSTFVNVSLNSILIPLAGIDGAAMATGLSLAIWNLVLVRETERQLGIRPTIFGHRLSLNRRAGLAANETATR</sequence>
<keyword evidence="2" id="KW-1003">Cell membrane</keyword>
<feature type="transmembrane region" description="Helical" evidence="6">
    <location>
        <begin position="222"/>
        <end position="247"/>
    </location>
</feature>
<feature type="transmembrane region" description="Helical" evidence="6">
    <location>
        <begin position="174"/>
        <end position="194"/>
    </location>
</feature>
<dbReference type="InterPro" id="IPR050833">
    <property type="entry name" value="Poly_Biosynth_Transport"/>
</dbReference>
<feature type="transmembrane region" description="Helical" evidence="6">
    <location>
        <begin position="32"/>
        <end position="56"/>
    </location>
</feature>
<keyword evidence="5 6" id="KW-0472">Membrane</keyword>
<dbReference type="Proteomes" id="UP000252707">
    <property type="component" value="Unassembled WGS sequence"/>
</dbReference>
<evidence type="ECO:0000256" key="4">
    <source>
        <dbReference type="ARBA" id="ARBA00022989"/>
    </source>
</evidence>
<comment type="subcellular location">
    <subcellularLocation>
        <location evidence="1">Cell membrane</location>
        <topology evidence="1">Multi-pass membrane protein</topology>
    </subcellularLocation>
</comment>
<gene>
    <name evidence="7" type="ORF">DFQ59_102622</name>
</gene>
<keyword evidence="4 6" id="KW-1133">Transmembrane helix</keyword>
<evidence type="ECO:0000256" key="6">
    <source>
        <dbReference type="SAM" id="Phobius"/>
    </source>
</evidence>
<feature type="transmembrane region" description="Helical" evidence="6">
    <location>
        <begin position="286"/>
        <end position="307"/>
    </location>
</feature>
<reference evidence="7 8" key="1">
    <citation type="submission" date="2018-07" db="EMBL/GenBank/DDBJ databases">
        <title>Genomic Encyclopedia of Type Strains, Phase IV (KMG-IV): sequencing the most valuable type-strain genomes for metagenomic binning, comparative biology and taxonomic classification.</title>
        <authorList>
            <person name="Goeker M."/>
        </authorList>
    </citation>
    <scope>NUCLEOTIDE SEQUENCE [LARGE SCALE GENOMIC DNA]</scope>
    <source>
        <strain evidence="7 8">DSM 26407</strain>
    </source>
</reference>
<accession>A0A369CE20</accession>
<dbReference type="AlphaFoldDB" id="A0A369CE20"/>
<evidence type="ECO:0000256" key="3">
    <source>
        <dbReference type="ARBA" id="ARBA00022692"/>
    </source>
</evidence>
<protein>
    <submittedName>
        <fullName evidence="7">Polysaccharide biosynthesis protein</fullName>
    </submittedName>
</protein>
<dbReference type="EMBL" id="QPJY01000002">
    <property type="protein sequence ID" value="RCX32260.1"/>
    <property type="molecule type" value="Genomic_DNA"/>
</dbReference>
<feature type="transmembrane region" description="Helical" evidence="6">
    <location>
        <begin position="5"/>
        <end position="26"/>
    </location>
</feature>
<feature type="transmembrane region" description="Helical" evidence="6">
    <location>
        <begin position="313"/>
        <end position="329"/>
    </location>
</feature>
<evidence type="ECO:0000313" key="8">
    <source>
        <dbReference type="Proteomes" id="UP000252707"/>
    </source>
</evidence>
<dbReference type="Pfam" id="PF13440">
    <property type="entry name" value="Polysacc_synt_3"/>
    <property type="match status" value="1"/>
</dbReference>
<evidence type="ECO:0000256" key="5">
    <source>
        <dbReference type="ARBA" id="ARBA00023136"/>
    </source>
</evidence>
<dbReference type="PANTHER" id="PTHR30250:SF11">
    <property type="entry name" value="O-ANTIGEN TRANSPORTER-RELATED"/>
    <property type="match status" value="1"/>
</dbReference>
<feature type="transmembrane region" description="Helical" evidence="6">
    <location>
        <begin position="97"/>
        <end position="121"/>
    </location>
</feature>
<keyword evidence="3 6" id="KW-0812">Transmembrane</keyword>
<organism evidence="7 8">
    <name type="scientific">Thioalbus denitrificans</name>
    <dbReference type="NCBI Taxonomy" id="547122"/>
    <lineage>
        <taxon>Bacteria</taxon>
        <taxon>Pseudomonadati</taxon>
        <taxon>Pseudomonadota</taxon>
        <taxon>Gammaproteobacteria</taxon>
        <taxon>Chromatiales</taxon>
        <taxon>Ectothiorhodospiraceae</taxon>
        <taxon>Thioalbus</taxon>
    </lineage>
</organism>
<feature type="transmembrane region" description="Helical" evidence="6">
    <location>
        <begin position="68"/>
        <end position="85"/>
    </location>
</feature>
<keyword evidence="8" id="KW-1185">Reference proteome</keyword>
<evidence type="ECO:0000313" key="7">
    <source>
        <dbReference type="EMBL" id="RCX32260.1"/>
    </source>
</evidence>
<dbReference type="PANTHER" id="PTHR30250">
    <property type="entry name" value="PST FAMILY PREDICTED COLANIC ACID TRANSPORTER"/>
    <property type="match status" value="1"/>
</dbReference>
<evidence type="ECO:0000256" key="2">
    <source>
        <dbReference type="ARBA" id="ARBA00022475"/>
    </source>
</evidence>
<evidence type="ECO:0000256" key="1">
    <source>
        <dbReference type="ARBA" id="ARBA00004651"/>
    </source>
</evidence>
<comment type="caution">
    <text evidence="7">The sequence shown here is derived from an EMBL/GenBank/DDBJ whole genome shotgun (WGS) entry which is preliminary data.</text>
</comment>
<feature type="transmembrane region" description="Helical" evidence="6">
    <location>
        <begin position="253"/>
        <end position="279"/>
    </location>
</feature>
<proteinExistence type="predicted"/>
<dbReference type="GO" id="GO:0005886">
    <property type="term" value="C:plasma membrane"/>
    <property type="evidence" value="ECO:0007669"/>
    <property type="project" value="UniProtKB-SubCell"/>
</dbReference>
<name>A0A369CE20_9GAMM</name>